<dbReference type="InterPro" id="IPR016662">
    <property type="entry name" value="Acyl-CoA_thioEstase_long-chain"/>
</dbReference>
<proteinExistence type="inferred from homology"/>
<dbReference type="OrthoDB" id="4819815at2"/>
<dbReference type="PIRSF" id="PIRSF016521">
    <property type="entry name" value="Acyl-CoA_hydro"/>
    <property type="match status" value="1"/>
</dbReference>
<name>A0A646KBK5_STRJU</name>
<dbReference type="SUPFAM" id="SSF53474">
    <property type="entry name" value="alpha/beta-Hydrolases"/>
    <property type="match status" value="1"/>
</dbReference>
<dbReference type="GO" id="GO:0006637">
    <property type="term" value="P:acyl-CoA metabolic process"/>
    <property type="evidence" value="ECO:0007669"/>
    <property type="project" value="InterPro"/>
</dbReference>
<dbReference type="GO" id="GO:0047617">
    <property type="term" value="F:fatty acyl-CoA hydrolase activity"/>
    <property type="evidence" value="ECO:0007669"/>
    <property type="project" value="TreeGrafter"/>
</dbReference>
<evidence type="ECO:0000256" key="2">
    <source>
        <dbReference type="PIRSR" id="PIRSR016521-1"/>
    </source>
</evidence>
<dbReference type="InterPro" id="IPR006862">
    <property type="entry name" value="Thio_Ohase/aa_AcTrfase"/>
</dbReference>
<dbReference type="PANTHER" id="PTHR10824:SF17">
    <property type="entry name" value="ACYL-COENZYME A THIOESTERASE 6"/>
    <property type="match status" value="1"/>
</dbReference>
<evidence type="ECO:0000313" key="6">
    <source>
        <dbReference type="EMBL" id="MQS99563.1"/>
    </source>
</evidence>
<sequence length="415" mass="44126">MKSTGFKGLLGLLVVVMAASGCTEETDRADGPAVIGVDKATALVDEPVRIRITGLRPGEKVTVTSEAEDSGGSLWSGKAAFTADGKGAVDLTRDRPRSGTYRQADGMGLFWSMVPVTGEPEESNFATGDPREHGSYTVRIAARAKGRPAVERELTRTLRAEGVREQRFTVARDKVAGRLFQPPGGKPRRAPVLVFGGSEGGMSTAGEAALLASRGHPALALCYHRCPGLSPSVSDIPMEYFVTAARLLGRESGEGHDRMAVMGTSRGTEPAQYLVQNHPELFRDAIVYAPADQLYGSFPERGHAWTKGGEPLPLKPLPLDRVRGTVLAVAGGEDALWKALPMAGSIADKRGESGPHRALLYQDAGHSVSGFPYIPTGTVSVHPLTRETYSLGGAIPADAHARADSWPRMLKLIGR</sequence>
<feature type="domain" description="BAAT/Acyl-CoA thioester hydrolase C-terminal" evidence="5">
    <location>
        <begin position="317"/>
        <end position="411"/>
    </location>
</feature>
<dbReference type="Gene3D" id="3.40.50.1820">
    <property type="entry name" value="alpha/beta hydrolase"/>
    <property type="match status" value="1"/>
</dbReference>
<comment type="similarity">
    <text evidence="1">Belongs to the C/M/P thioester hydrolase family.</text>
</comment>
<dbReference type="Proteomes" id="UP000419138">
    <property type="component" value="Unassembled WGS sequence"/>
</dbReference>
<dbReference type="Pfam" id="PF04775">
    <property type="entry name" value="Bile_Hydr_Trans"/>
    <property type="match status" value="1"/>
</dbReference>
<evidence type="ECO:0000259" key="5">
    <source>
        <dbReference type="Pfam" id="PF08840"/>
    </source>
</evidence>
<accession>A0A646KBK5</accession>
<dbReference type="AlphaFoldDB" id="A0A646KBK5"/>
<dbReference type="InterPro" id="IPR029058">
    <property type="entry name" value="AB_hydrolase_fold"/>
</dbReference>
<feature type="active site" description="Charge relay system" evidence="2">
    <location>
        <position position="366"/>
    </location>
</feature>
<feature type="signal peptide" evidence="3">
    <location>
        <begin position="1"/>
        <end position="18"/>
    </location>
</feature>
<evidence type="ECO:0000259" key="4">
    <source>
        <dbReference type="Pfam" id="PF04775"/>
    </source>
</evidence>
<keyword evidence="3" id="KW-0732">Signal</keyword>
<evidence type="ECO:0000313" key="7">
    <source>
        <dbReference type="Proteomes" id="UP000419138"/>
    </source>
</evidence>
<comment type="caution">
    <text evidence="6">The sequence shown here is derived from an EMBL/GenBank/DDBJ whole genome shotgun (WGS) entry which is preliminary data.</text>
</comment>
<dbReference type="GO" id="GO:0006631">
    <property type="term" value="P:fatty acid metabolic process"/>
    <property type="evidence" value="ECO:0007669"/>
    <property type="project" value="TreeGrafter"/>
</dbReference>
<reference evidence="6 7" key="1">
    <citation type="submission" date="2019-05" db="EMBL/GenBank/DDBJ databases">
        <title>Comparative genomics and metabolomics analyses of clavulanic acid producing Streptomyces species provides insight into specialized metabolism and evolution of beta-lactam biosynthetic gene clusters.</title>
        <authorList>
            <person name="Moore M.A."/>
            <person name="Cruz-Morales P."/>
            <person name="Barona Gomez F."/>
            <person name="Kapil T."/>
        </authorList>
    </citation>
    <scope>NUCLEOTIDE SEQUENCE [LARGE SCALE GENOMIC DNA]</scope>
    <source>
        <strain evidence="6 7">NRRL 5741</strain>
    </source>
</reference>
<keyword evidence="7" id="KW-1185">Reference proteome</keyword>
<feature type="domain" description="Acyl-CoA thioester hydrolase/bile acid-CoA amino acid N-acetyltransferase" evidence="4">
    <location>
        <begin position="45"/>
        <end position="166"/>
    </location>
</feature>
<dbReference type="RefSeq" id="WP_153521168.1">
    <property type="nucleotide sequence ID" value="NZ_JBEPDZ010000030.1"/>
</dbReference>
<dbReference type="InterPro" id="IPR042490">
    <property type="entry name" value="Thio_Ohase/BAAT_N"/>
</dbReference>
<organism evidence="6 7">
    <name type="scientific">Streptomyces jumonjinensis</name>
    <dbReference type="NCBI Taxonomy" id="1945"/>
    <lineage>
        <taxon>Bacteria</taxon>
        <taxon>Bacillati</taxon>
        <taxon>Actinomycetota</taxon>
        <taxon>Actinomycetes</taxon>
        <taxon>Kitasatosporales</taxon>
        <taxon>Streptomycetaceae</taxon>
        <taxon>Streptomyces</taxon>
    </lineage>
</organism>
<feature type="chain" id="PRO_5025052946" evidence="3">
    <location>
        <begin position="19"/>
        <end position="415"/>
    </location>
</feature>
<feature type="active site" description="Charge relay system" evidence="2">
    <location>
        <position position="334"/>
    </location>
</feature>
<protein>
    <submittedName>
        <fullName evidence="6">Palmitoyl-CoA hydrolase</fullName>
    </submittedName>
</protein>
<evidence type="ECO:0000256" key="3">
    <source>
        <dbReference type="SAM" id="SignalP"/>
    </source>
</evidence>
<dbReference type="InterPro" id="IPR014940">
    <property type="entry name" value="BAAT_C"/>
</dbReference>
<dbReference type="PANTHER" id="PTHR10824">
    <property type="entry name" value="ACYL-COENZYME A THIOESTERASE-RELATED"/>
    <property type="match status" value="1"/>
</dbReference>
<evidence type="ECO:0000256" key="1">
    <source>
        <dbReference type="ARBA" id="ARBA00006538"/>
    </source>
</evidence>
<gene>
    <name evidence="6" type="ORF">FF041_04875</name>
</gene>
<feature type="active site" description="Charge relay system" evidence="2">
    <location>
        <position position="265"/>
    </location>
</feature>
<dbReference type="EMBL" id="VCLA01000035">
    <property type="protein sequence ID" value="MQS99563.1"/>
    <property type="molecule type" value="Genomic_DNA"/>
</dbReference>
<dbReference type="Gene3D" id="2.60.40.2240">
    <property type="entry name" value="Acyl-CoA thioester hydrolase/BAAT N-terminal domain"/>
    <property type="match status" value="1"/>
</dbReference>
<dbReference type="PROSITE" id="PS51257">
    <property type="entry name" value="PROKAR_LIPOPROTEIN"/>
    <property type="match status" value="1"/>
</dbReference>
<keyword evidence="6" id="KW-0378">Hydrolase</keyword>
<dbReference type="Pfam" id="PF08840">
    <property type="entry name" value="BAAT_C"/>
    <property type="match status" value="1"/>
</dbReference>